<accession>A0A830DBQ9</accession>
<proteinExistence type="predicted"/>
<reference evidence="1" key="1">
    <citation type="submission" date="2020-07" db="EMBL/GenBank/DDBJ databases">
        <title>Ethylene signaling mediates host invasion by parasitic plants.</title>
        <authorList>
            <person name="Yoshida S."/>
        </authorList>
    </citation>
    <scope>NUCLEOTIDE SEQUENCE</scope>
    <source>
        <strain evidence="1">Okayama</strain>
    </source>
</reference>
<dbReference type="EMBL" id="BMAC01001411">
    <property type="protein sequence ID" value="GFQ07159.1"/>
    <property type="molecule type" value="Genomic_DNA"/>
</dbReference>
<gene>
    <name evidence="1" type="ORF">PHJA_002860000</name>
</gene>
<organism evidence="1 2">
    <name type="scientific">Phtheirospermum japonicum</name>
    <dbReference type="NCBI Taxonomy" id="374723"/>
    <lineage>
        <taxon>Eukaryota</taxon>
        <taxon>Viridiplantae</taxon>
        <taxon>Streptophyta</taxon>
        <taxon>Embryophyta</taxon>
        <taxon>Tracheophyta</taxon>
        <taxon>Spermatophyta</taxon>
        <taxon>Magnoliopsida</taxon>
        <taxon>eudicotyledons</taxon>
        <taxon>Gunneridae</taxon>
        <taxon>Pentapetalae</taxon>
        <taxon>asterids</taxon>
        <taxon>lamiids</taxon>
        <taxon>Lamiales</taxon>
        <taxon>Orobanchaceae</taxon>
        <taxon>Orobanchaceae incertae sedis</taxon>
        <taxon>Phtheirospermum</taxon>
    </lineage>
</organism>
<evidence type="ECO:0000313" key="2">
    <source>
        <dbReference type="Proteomes" id="UP000653305"/>
    </source>
</evidence>
<comment type="caution">
    <text evidence="1">The sequence shown here is derived from an EMBL/GenBank/DDBJ whole genome shotgun (WGS) entry which is preliminary data.</text>
</comment>
<dbReference type="AlphaFoldDB" id="A0A830DBQ9"/>
<evidence type="ECO:0000313" key="1">
    <source>
        <dbReference type="EMBL" id="GFQ07159.1"/>
    </source>
</evidence>
<keyword evidence="2" id="KW-1185">Reference proteome</keyword>
<protein>
    <submittedName>
        <fullName evidence="1">Uncharacterized protein at1g01500</fullName>
    </submittedName>
</protein>
<dbReference type="OrthoDB" id="2016101at2759"/>
<sequence>MDNLPDQLKLRHLRREVGVFLEINGASVPSSDAVSINLRRELEKNQIVRFIIENTIEERILKLQGKKEQLFEGGVRLIDLDPEPACEALPQTVGLGAAQPAFNRVEGIEDKEIAMEGVNGDKIVAEEDASTTPVPERITDVLNGVLLTSLTGAPTLTIELTDVLDCRLTNVLDWCAADVLDWRTHFEY</sequence>
<dbReference type="Proteomes" id="UP000653305">
    <property type="component" value="Unassembled WGS sequence"/>
</dbReference>
<name>A0A830DBQ9_9LAMI</name>